<gene>
    <name evidence="1" type="ORF">BSAL_04435</name>
</gene>
<protein>
    <submittedName>
        <fullName evidence="1">Uncharacterized protein</fullName>
    </submittedName>
</protein>
<name>A0A0S4IVN4_BODSA</name>
<sequence length="202" mass="23171">MHVIYDYASQPLHFPRPIVIVTVSDPLGEKMMKRFCSGFDLSERAMLLTSCAVTEQQRFWVKPKKRPKVGAGFQDKAQKWREEYLLDRHRILADGLKAYVEFSSQRRTEPWDTRFKPFDRVEKDGVHILVKYLMEDKLNLAGYHPRATKRLMCNVGLLGPTVTTTARWKPFRFAQLSATTTGTAAFLGEAEEATEGRSRISG</sequence>
<evidence type="ECO:0000313" key="2">
    <source>
        <dbReference type="Proteomes" id="UP000051952"/>
    </source>
</evidence>
<dbReference type="VEuPathDB" id="TriTrypDB:BSAL_04435"/>
<dbReference type="OrthoDB" id="274813at2759"/>
<keyword evidence="2" id="KW-1185">Reference proteome</keyword>
<organism evidence="1 2">
    <name type="scientific">Bodo saltans</name>
    <name type="common">Flagellated protozoan</name>
    <dbReference type="NCBI Taxonomy" id="75058"/>
    <lineage>
        <taxon>Eukaryota</taxon>
        <taxon>Discoba</taxon>
        <taxon>Euglenozoa</taxon>
        <taxon>Kinetoplastea</taxon>
        <taxon>Metakinetoplastina</taxon>
        <taxon>Eubodonida</taxon>
        <taxon>Bodonidae</taxon>
        <taxon>Bodo</taxon>
    </lineage>
</organism>
<proteinExistence type="predicted"/>
<dbReference type="EMBL" id="CYKH01000493">
    <property type="protein sequence ID" value="CUG01416.1"/>
    <property type="molecule type" value="Genomic_DNA"/>
</dbReference>
<evidence type="ECO:0000313" key="1">
    <source>
        <dbReference type="EMBL" id="CUG01416.1"/>
    </source>
</evidence>
<accession>A0A0S4IVN4</accession>
<reference evidence="2" key="1">
    <citation type="submission" date="2015-09" db="EMBL/GenBank/DDBJ databases">
        <authorList>
            <consortium name="Pathogen Informatics"/>
        </authorList>
    </citation>
    <scope>NUCLEOTIDE SEQUENCE [LARGE SCALE GENOMIC DNA]</scope>
    <source>
        <strain evidence="2">Lake Konstanz</strain>
    </source>
</reference>
<dbReference type="AlphaFoldDB" id="A0A0S4IVN4"/>
<dbReference type="Proteomes" id="UP000051952">
    <property type="component" value="Unassembled WGS sequence"/>
</dbReference>